<dbReference type="RefSeq" id="WP_006784742.1">
    <property type="nucleotide sequence ID" value="NZ_CABJBH010000014.1"/>
</dbReference>
<dbReference type="GeneID" id="60058143"/>
<dbReference type="AlphaFoldDB" id="A0A6A8SIC2"/>
<gene>
    <name evidence="1" type="ORF">GMA92_06925</name>
</gene>
<accession>A0A6A8SIC2</accession>
<dbReference type="EMBL" id="WMQE01000012">
    <property type="protein sequence ID" value="MTK21151.1"/>
    <property type="molecule type" value="Genomic_DNA"/>
</dbReference>
<protein>
    <submittedName>
        <fullName evidence="1">Uncharacterized protein</fullName>
    </submittedName>
</protein>
<name>A0A6A8SIC2_9FIRM</name>
<comment type="caution">
    <text evidence="1">The sequence shown here is derived from an EMBL/GenBank/DDBJ whole genome shotgun (WGS) entry which is preliminary data.</text>
</comment>
<sequence length="87" mass="9858">MDNVNIALMLKGIKDSEAFFELVDRCQAPVKIQVPGGDLHDLRGNVLLQNYLTWESPISAIECVEVFCHTEADLASILEFIEEYQLF</sequence>
<proteinExistence type="predicted"/>
<evidence type="ECO:0000313" key="1">
    <source>
        <dbReference type="EMBL" id="MTK21151.1"/>
    </source>
</evidence>
<organism evidence="1 2">
    <name type="scientific">Turicibacter sanguinis</name>
    <dbReference type="NCBI Taxonomy" id="154288"/>
    <lineage>
        <taxon>Bacteria</taxon>
        <taxon>Bacillati</taxon>
        <taxon>Bacillota</taxon>
        <taxon>Erysipelotrichia</taxon>
        <taxon>Erysipelotrichales</taxon>
        <taxon>Turicibacteraceae</taxon>
        <taxon>Turicibacter</taxon>
    </lineage>
</organism>
<evidence type="ECO:0000313" key="2">
    <source>
        <dbReference type="Proteomes" id="UP000487649"/>
    </source>
</evidence>
<dbReference type="Proteomes" id="UP000487649">
    <property type="component" value="Unassembled WGS sequence"/>
</dbReference>
<reference evidence="1 2" key="1">
    <citation type="journal article" date="2019" name="Nat. Med.">
        <title>A library of human gut bacterial isolates paired with longitudinal multiomics data enables mechanistic microbiome research.</title>
        <authorList>
            <person name="Poyet M."/>
            <person name="Groussin M."/>
            <person name="Gibbons S.M."/>
            <person name="Avila-Pacheco J."/>
            <person name="Jiang X."/>
            <person name="Kearney S.M."/>
            <person name="Perrotta A.R."/>
            <person name="Berdy B."/>
            <person name="Zhao S."/>
            <person name="Lieberman T.D."/>
            <person name="Swanson P.K."/>
            <person name="Smith M."/>
            <person name="Roesemann S."/>
            <person name="Alexander J.E."/>
            <person name="Rich S.A."/>
            <person name="Livny J."/>
            <person name="Vlamakis H."/>
            <person name="Clish C."/>
            <person name="Bullock K."/>
            <person name="Deik A."/>
            <person name="Scott J."/>
            <person name="Pierce K.A."/>
            <person name="Xavier R.J."/>
            <person name="Alm E.J."/>
        </authorList>
    </citation>
    <scope>NUCLEOTIDE SEQUENCE [LARGE SCALE GENOMIC DNA]</scope>
    <source>
        <strain evidence="1 2">BIOML-A198</strain>
    </source>
</reference>